<evidence type="ECO:0000313" key="5">
    <source>
        <dbReference type="RefSeq" id="XP_027336961.1"/>
    </source>
</evidence>
<dbReference type="RefSeq" id="XP_027336961.1">
    <property type="nucleotide sequence ID" value="XM_027481160.1"/>
</dbReference>
<dbReference type="SMART" id="SM00239">
    <property type="entry name" value="C2"/>
    <property type="match status" value="1"/>
</dbReference>
<feature type="domain" description="C2" evidence="3">
    <location>
        <begin position="1"/>
        <end position="103"/>
    </location>
</feature>
<dbReference type="PANTHER" id="PTHR46502:SF11">
    <property type="entry name" value="CALCIUM-DEPENDENT LIPID-BINDING (CALB DOMAIN) FAMILY PROTEIN"/>
    <property type="match status" value="1"/>
</dbReference>
<evidence type="ECO:0000313" key="4">
    <source>
        <dbReference type="Proteomes" id="UP000694853"/>
    </source>
</evidence>
<dbReference type="AlphaFoldDB" id="A0A8B8K001"/>
<keyword evidence="1" id="KW-0479">Metal-binding</keyword>
<sequence>MPRGTLEVVLISAKGLDDNDFLSSVDPYVILTYRTQEHKSTVQEDGGSNPQWNESFLFTVSDSETELNLRIMDKDKFSQDDSLGDATIHLDAVFENGSLPETVYQVVKGEDYCGEIKVALTFTAEKNVDQGEYTEQNEGYGGWKESREEF</sequence>
<dbReference type="SUPFAM" id="SSF49562">
    <property type="entry name" value="C2 domain (Calcium/lipid-binding domain, CaLB)"/>
    <property type="match status" value="1"/>
</dbReference>
<dbReference type="Gene3D" id="2.60.40.150">
    <property type="entry name" value="C2 domain"/>
    <property type="match status" value="1"/>
</dbReference>
<dbReference type="Proteomes" id="UP000694853">
    <property type="component" value="Unplaced"/>
</dbReference>
<keyword evidence="2" id="KW-0106">Calcium</keyword>
<dbReference type="InterPro" id="IPR035892">
    <property type="entry name" value="C2_domain_sf"/>
</dbReference>
<evidence type="ECO:0000259" key="3">
    <source>
        <dbReference type="PROSITE" id="PS50004"/>
    </source>
</evidence>
<keyword evidence="4" id="KW-1185">Reference proteome</keyword>
<dbReference type="GO" id="GO:0046872">
    <property type="term" value="F:metal ion binding"/>
    <property type="evidence" value="ECO:0007669"/>
    <property type="project" value="UniProtKB-KW"/>
</dbReference>
<protein>
    <submittedName>
        <fullName evidence="5">C2 domain-containing protein At1g63220-like</fullName>
    </submittedName>
</protein>
<dbReference type="OrthoDB" id="419768at2759"/>
<evidence type="ECO:0000256" key="2">
    <source>
        <dbReference type="ARBA" id="ARBA00022837"/>
    </source>
</evidence>
<reference evidence="4" key="1">
    <citation type="journal article" date="2019" name="Toxins">
        <title>Detection of Abrin-Like and Prepropulchellin-Like Toxin Genes and Transcripts Using Whole Genome Sequencing and Full-Length Transcript Sequencing of Abrus precatorius.</title>
        <authorList>
            <person name="Hovde B.T."/>
            <person name="Daligault H.E."/>
            <person name="Hanschen E.R."/>
            <person name="Kunde Y.A."/>
            <person name="Johnson M.B."/>
            <person name="Starkenburg S.R."/>
            <person name="Johnson S.L."/>
        </authorList>
    </citation>
    <scope>NUCLEOTIDE SEQUENCE [LARGE SCALE GENOMIC DNA]</scope>
</reference>
<dbReference type="GeneID" id="113850578"/>
<evidence type="ECO:0000256" key="1">
    <source>
        <dbReference type="ARBA" id="ARBA00022723"/>
    </source>
</evidence>
<reference evidence="5" key="2">
    <citation type="submission" date="2025-08" db="UniProtKB">
        <authorList>
            <consortium name="RefSeq"/>
        </authorList>
    </citation>
    <scope>IDENTIFICATION</scope>
    <source>
        <tissue evidence="5">Young leaves</tissue>
    </source>
</reference>
<proteinExistence type="predicted"/>
<dbReference type="PROSITE" id="PS50004">
    <property type="entry name" value="C2"/>
    <property type="match status" value="1"/>
</dbReference>
<accession>A0A8B8K001</accession>
<dbReference type="Pfam" id="PF00168">
    <property type="entry name" value="C2"/>
    <property type="match status" value="1"/>
</dbReference>
<dbReference type="KEGG" id="aprc:113850578"/>
<organism evidence="4 5">
    <name type="scientific">Abrus precatorius</name>
    <name type="common">Indian licorice</name>
    <name type="synonym">Glycine abrus</name>
    <dbReference type="NCBI Taxonomy" id="3816"/>
    <lineage>
        <taxon>Eukaryota</taxon>
        <taxon>Viridiplantae</taxon>
        <taxon>Streptophyta</taxon>
        <taxon>Embryophyta</taxon>
        <taxon>Tracheophyta</taxon>
        <taxon>Spermatophyta</taxon>
        <taxon>Magnoliopsida</taxon>
        <taxon>eudicotyledons</taxon>
        <taxon>Gunneridae</taxon>
        <taxon>Pentapetalae</taxon>
        <taxon>rosids</taxon>
        <taxon>fabids</taxon>
        <taxon>Fabales</taxon>
        <taxon>Fabaceae</taxon>
        <taxon>Papilionoideae</taxon>
        <taxon>50 kb inversion clade</taxon>
        <taxon>NPAAA clade</taxon>
        <taxon>indigoferoid/millettioid clade</taxon>
        <taxon>Abreae</taxon>
        <taxon>Abrus</taxon>
    </lineage>
</organism>
<dbReference type="PANTHER" id="PTHR46502">
    <property type="entry name" value="C2 DOMAIN-CONTAINING"/>
    <property type="match status" value="1"/>
</dbReference>
<gene>
    <name evidence="5" type="primary">LOC113850578</name>
</gene>
<name>A0A8B8K001_ABRPR</name>
<dbReference type="InterPro" id="IPR000008">
    <property type="entry name" value="C2_dom"/>
</dbReference>